<evidence type="ECO:0000313" key="10">
    <source>
        <dbReference type="Proteomes" id="UP001165366"/>
    </source>
</evidence>
<dbReference type="Gene3D" id="3.40.50.10940">
    <property type="match status" value="1"/>
</dbReference>
<feature type="domain" description="L-arabinose isomerase central" evidence="8">
    <location>
        <begin position="190"/>
        <end position="318"/>
    </location>
</feature>
<dbReference type="PANTHER" id="PTHR38464">
    <property type="entry name" value="L-ARABINOSE ISOMERASE"/>
    <property type="match status" value="1"/>
</dbReference>
<dbReference type="Pfam" id="PF24856">
    <property type="entry name" value="AraA_central"/>
    <property type="match status" value="1"/>
</dbReference>
<dbReference type="EMBL" id="JAKLWS010000001">
    <property type="protein sequence ID" value="MCG2587215.1"/>
    <property type="molecule type" value="Genomic_DNA"/>
</dbReference>
<keyword evidence="4 9" id="KW-0413">Isomerase</keyword>
<dbReference type="PANTHER" id="PTHR38464:SF1">
    <property type="entry name" value="L-ARABINOSE ISOMERASE"/>
    <property type="match status" value="1"/>
</dbReference>
<evidence type="ECO:0000256" key="4">
    <source>
        <dbReference type="ARBA" id="ARBA00023235"/>
    </source>
</evidence>
<dbReference type="InterPro" id="IPR003762">
    <property type="entry name" value="Lara_isomerase"/>
</dbReference>
<comment type="caution">
    <text evidence="9">The sequence shown here is derived from an EMBL/GenBank/DDBJ whole genome shotgun (WGS) entry which is preliminary data.</text>
</comment>
<organism evidence="9 10">
    <name type="scientific">Rhodohalobacter sulfatireducens</name>
    <dbReference type="NCBI Taxonomy" id="2911366"/>
    <lineage>
        <taxon>Bacteria</taxon>
        <taxon>Pseudomonadati</taxon>
        <taxon>Balneolota</taxon>
        <taxon>Balneolia</taxon>
        <taxon>Balneolales</taxon>
        <taxon>Balneolaceae</taxon>
        <taxon>Rhodohalobacter</taxon>
    </lineage>
</organism>
<gene>
    <name evidence="9" type="ORF">L6773_01465</name>
</gene>
<reference evidence="9" key="2">
    <citation type="submission" date="2024-05" db="EMBL/GenBank/DDBJ databases">
        <title>Rhodohalobacter halophilus gen. nov., sp. nov., a moderately halophilic member of the family Balneolaceae.</title>
        <authorList>
            <person name="Xia J."/>
        </authorList>
    </citation>
    <scope>NUCLEOTIDE SEQUENCE</scope>
    <source>
        <strain evidence="9">WB101</strain>
    </source>
</reference>
<sequence length="468" mass="53148">MTTTQKRKPKIGLLGIMQELYDKSLPGITERQENYARDVCDQLSDVVDFDFPKAARNRNDIEEILADFNHKGLDGVMIVMLTYGPAMRTVRALQKNNLPILLANIQPEPEVTTDWDMADLTYNQGIHGAQDMANAIIRTHGDNFEVISANWKSEEFKNYVGDWAKAAQTAAALKRMRIASIGKMHGMGDTLTDEAAFTRIIGPEVNREYMGEVYRSMEAVTDEEIDERIMVEKNRFDVDDDMPEKNLRYAVRMYLGFKKFLEENNYQGFSAHFDTFKGDGRFEQINMLAASNLMAEGYGYAAEGDTNTASMVAAGHVLEDDAHFTEMYAMDFKRESMLMSHMGEGNWKIARKDKPIRLANRVLGIGDLENPPTTVFMAEPGPATMVSLVHLVGEEFRLVVSYGEILDTEEYPTIEMPYFHFKPASGLRECNDGWLKSGGTHHQVLHLGDQRRKWKMLCNILGIEYREV</sequence>
<evidence type="ECO:0000259" key="6">
    <source>
        <dbReference type="Pfam" id="PF02610"/>
    </source>
</evidence>
<dbReference type="SUPFAM" id="SSF50443">
    <property type="entry name" value="FucI/AraA C-terminal domain-like"/>
    <property type="match status" value="1"/>
</dbReference>
<keyword evidence="10" id="KW-1185">Reference proteome</keyword>
<evidence type="ECO:0000256" key="5">
    <source>
        <dbReference type="ARBA" id="ARBA00023277"/>
    </source>
</evidence>
<evidence type="ECO:0000256" key="1">
    <source>
        <dbReference type="ARBA" id="ARBA00022723"/>
    </source>
</evidence>
<keyword evidence="5" id="KW-0119">Carbohydrate metabolism</keyword>
<dbReference type="GO" id="GO:0016853">
    <property type="term" value="F:isomerase activity"/>
    <property type="evidence" value="ECO:0007669"/>
    <property type="project" value="UniProtKB-KW"/>
</dbReference>
<dbReference type="InterPro" id="IPR004216">
    <property type="entry name" value="Fuc/Ara_isomerase_C"/>
</dbReference>
<keyword evidence="3" id="KW-0464">Manganese</keyword>
<dbReference type="RefSeq" id="WP_237852059.1">
    <property type="nucleotide sequence ID" value="NZ_JAKLWS010000001.1"/>
</dbReference>
<evidence type="ECO:0000256" key="3">
    <source>
        <dbReference type="ARBA" id="ARBA00023211"/>
    </source>
</evidence>
<keyword evidence="1" id="KW-0479">Metal-binding</keyword>
<dbReference type="InterPro" id="IPR055390">
    <property type="entry name" value="AraA_central"/>
</dbReference>
<dbReference type="PIRSF" id="PIRSF001478">
    <property type="entry name" value="L-ara_isomerase"/>
    <property type="match status" value="1"/>
</dbReference>
<dbReference type="InterPro" id="IPR055389">
    <property type="entry name" value="AraA_N"/>
</dbReference>
<evidence type="ECO:0000259" key="8">
    <source>
        <dbReference type="Pfam" id="PF24856"/>
    </source>
</evidence>
<evidence type="ECO:0000313" key="9">
    <source>
        <dbReference type="EMBL" id="MCG2587215.1"/>
    </source>
</evidence>
<name>A0ABS9K8P0_9BACT</name>
<evidence type="ECO:0000259" key="7">
    <source>
        <dbReference type="Pfam" id="PF11762"/>
    </source>
</evidence>
<proteinExistence type="predicted"/>
<feature type="domain" description="L-arabinose isomerase N-terminal" evidence="6">
    <location>
        <begin position="18"/>
        <end position="171"/>
    </location>
</feature>
<dbReference type="CDD" id="cd00578">
    <property type="entry name" value="L-fuc_L-ara-isomerases"/>
    <property type="match status" value="1"/>
</dbReference>
<protein>
    <submittedName>
        <fullName evidence="9">L-fucose/L-arabinose isomerase family protein</fullName>
    </submittedName>
</protein>
<dbReference type="InterPro" id="IPR038583">
    <property type="entry name" value="AraA_N_sf"/>
</dbReference>
<dbReference type="InterPro" id="IPR009015">
    <property type="entry name" value="Fucose_isomerase_N/cen_sf"/>
</dbReference>
<evidence type="ECO:0000256" key="2">
    <source>
        <dbReference type="ARBA" id="ARBA00022935"/>
    </source>
</evidence>
<reference evidence="9" key="1">
    <citation type="submission" date="2022-01" db="EMBL/GenBank/DDBJ databases">
        <authorList>
            <person name="Wang Y."/>
        </authorList>
    </citation>
    <scope>NUCLEOTIDE SEQUENCE</scope>
    <source>
        <strain evidence="9">WB101</strain>
    </source>
</reference>
<dbReference type="Proteomes" id="UP001165366">
    <property type="component" value="Unassembled WGS sequence"/>
</dbReference>
<dbReference type="SUPFAM" id="SSF53743">
    <property type="entry name" value="FucI/AraA N-terminal and middle domains"/>
    <property type="match status" value="1"/>
</dbReference>
<dbReference type="Pfam" id="PF02610">
    <property type="entry name" value="AraA_N"/>
    <property type="match status" value="1"/>
</dbReference>
<keyword evidence="2" id="KW-0054">Arabinose catabolism</keyword>
<accession>A0ABS9K8P0</accession>
<dbReference type="InterPro" id="IPR024664">
    <property type="entry name" value="Ara_Isoase_C"/>
</dbReference>
<feature type="domain" description="L-arabinose isomerase C-terminal" evidence="7">
    <location>
        <begin position="322"/>
        <end position="464"/>
    </location>
</feature>
<dbReference type="Pfam" id="PF11762">
    <property type="entry name" value="Arabinose_Iso_C"/>
    <property type="match status" value="1"/>
</dbReference>